<dbReference type="InParanoid" id="A0A6P7L124"/>
<accession>A0A6P7L124</accession>
<protein>
    <recommendedName>
        <fullName evidence="16">Polyisoprenoid diphosphate/phosphate phosphohydrolase PLPP6</fullName>
        <ecNumber evidence="15">3.6.1.68</ecNumber>
    </recommendedName>
    <alternativeName>
        <fullName evidence="17">Phospholipid phosphatase 6</fullName>
    </alternativeName>
</protein>
<dbReference type="GO" id="GO:0005637">
    <property type="term" value="C:nuclear inner membrane"/>
    <property type="evidence" value="ECO:0007669"/>
    <property type="project" value="UniProtKB-SubCell"/>
</dbReference>
<keyword evidence="9" id="KW-0443">Lipid metabolism</keyword>
<evidence type="ECO:0000259" key="24">
    <source>
        <dbReference type="Pfam" id="PF01569"/>
    </source>
</evidence>
<dbReference type="GO" id="GO:0042392">
    <property type="term" value="F:sphingosine-1-phosphate phosphatase activity"/>
    <property type="evidence" value="ECO:0007669"/>
    <property type="project" value="TreeGrafter"/>
</dbReference>
<evidence type="ECO:0000256" key="15">
    <source>
        <dbReference type="ARBA" id="ARBA00038898"/>
    </source>
</evidence>
<evidence type="ECO:0000256" key="16">
    <source>
        <dbReference type="ARBA" id="ARBA00040581"/>
    </source>
</evidence>
<dbReference type="SUPFAM" id="SSF48317">
    <property type="entry name" value="Acid phosphatase/Vanadium-dependent haloperoxidase"/>
    <property type="match status" value="1"/>
</dbReference>
<keyword evidence="25" id="KW-1185">Reference proteome</keyword>
<comment type="catalytic activity">
    <reaction evidence="12">
        <text>(2E,6E)-farnesyl phosphate + H2O = (2E,6E)-farnesol + phosphate</text>
        <dbReference type="Rhea" id="RHEA:48132"/>
        <dbReference type="ChEBI" id="CHEBI:15377"/>
        <dbReference type="ChEBI" id="CHEBI:16619"/>
        <dbReference type="ChEBI" id="CHEBI:43474"/>
        <dbReference type="ChEBI" id="CHEBI:88226"/>
    </reaction>
    <physiologicalReaction direction="left-to-right" evidence="12">
        <dbReference type="Rhea" id="RHEA:48133"/>
    </physiologicalReaction>
</comment>
<comment type="similarity">
    <text evidence="4">Belongs to the PA-phosphatase related phosphoesterase family.</text>
</comment>
<feature type="compositionally biased region" description="Low complexity" evidence="23">
    <location>
        <begin position="1"/>
        <end position="13"/>
    </location>
</feature>
<dbReference type="Proteomes" id="UP000515150">
    <property type="component" value="Chromosome 17"/>
</dbReference>
<evidence type="ECO:0000256" key="1">
    <source>
        <dbReference type="ARBA" id="ARBA00001611"/>
    </source>
</evidence>
<sequence>MSPSGSRRNSGRGLAAPNRAPSECHVGRRSSGCSHCPSGAQSEGVSVSLSQPMVSITLRFLLAIDLWLSKQLRVCACEKSAWGSLRPLVRLVELSGHVVPGLSGAVYGLLRAETAAEQELMLNVALALLMDLILVRVVKALVRRRGPVQTRSDLLSAFFLERFSFPSGHATRAALCARFLLARLVDTAPMRVLVLGWAALVSLSQLLLARSYVTDVGLGLAMGYCQYSLVERLWLTWDQLQDLLFMQLRETLTNTCGGLWMPDWKQ</sequence>
<evidence type="ECO:0000256" key="5">
    <source>
        <dbReference type="ARBA" id="ARBA00022692"/>
    </source>
</evidence>
<comment type="catalytic activity">
    <reaction evidence="22">
        <text>(2E)-geranyl diphosphate + H2O = (2E)-geranyl phosphate + phosphate + H(+)</text>
        <dbReference type="Rhea" id="RHEA:47944"/>
        <dbReference type="ChEBI" id="CHEBI:15377"/>
        <dbReference type="ChEBI" id="CHEBI:15378"/>
        <dbReference type="ChEBI" id="CHEBI:43474"/>
        <dbReference type="ChEBI" id="CHEBI:58057"/>
        <dbReference type="ChEBI" id="CHEBI:88107"/>
        <dbReference type="EC" id="3.6.1.68"/>
    </reaction>
    <physiologicalReaction direction="left-to-right" evidence="22">
        <dbReference type="Rhea" id="RHEA:47945"/>
    </physiologicalReaction>
</comment>
<keyword evidence="8" id="KW-1133">Transmembrane helix</keyword>
<feature type="domain" description="Phosphatidic acid phosphatase type 2/haloperoxidase" evidence="24">
    <location>
        <begin position="122"/>
        <end position="225"/>
    </location>
</feature>
<proteinExistence type="inferred from homology"/>
<evidence type="ECO:0000256" key="20">
    <source>
        <dbReference type="ARBA" id="ARBA00048426"/>
    </source>
</evidence>
<dbReference type="Pfam" id="PF01569">
    <property type="entry name" value="PAP2"/>
    <property type="match status" value="1"/>
</dbReference>
<evidence type="ECO:0000256" key="7">
    <source>
        <dbReference type="ARBA" id="ARBA00022824"/>
    </source>
</evidence>
<comment type="subcellular location">
    <subcellularLocation>
        <location evidence="2">Endoplasmic reticulum membrane</location>
        <topology evidence="2">Multi-pass membrane protein</topology>
    </subcellularLocation>
    <subcellularLocation>
        <location evidence="3">Nucleus inner membrane</location>
    </subcellularLocation>
</comment>
<evidence type="ECO:0000256" key="22">
    <source>
        <dbReference type="ARBA" id="ARBA00049227"/>
    </source>
</evidence>
<keyword evidence="6" id="KW-0378">Hydrolase</keyword>
<evidence type="ECO:0000256" key="10">
    <source>
        <dbReference type="ARBA" id="ARBA00023136"/>
    </source>
</evidence>
<evidence type="ECO:0000256" key="8">
    <source>
        <dbReference type="ARBA" id="ARBA00022989"/>
    </source>
</evidence>
<evidence type="ECO:0000256" key="13">
    <source>
        <dbReference type="ARBA" id="ARBA00036169"/>
    </source>
</evidence>
<keyword evidence="7" id="KW-0256">Endoplasmic reticulum</keyword>
<feature type="region of interest" description="Disordered" evidence="23">
    <location>
        <begin position="1"/>
        <end position="29"/>
    </location>
</feature>
<dbReference type="InterPro" id="IPR000326">
    <property type="entry name" value="PAP2/HPO"/>
</dbReference>
<keyword evidence="5" id="KW-0812">Transmembrane</keyword>
<evidence type="ECO:0000256" key="6">
    <source>
        <dbReference type="ARBA" id="ARBA00022801"/>
    </source>
</evidence>
<organism evidence="25 26">
    <name type="scientific">Betta splendens</name>
    <name type="common">Siamese fighting fish</name>
    <dbReference type="NCBI Taxonomy" id="158456"/>
    <lineage>
        <taxon>Eukaryota</taxon>
        <taxon>Metazoa</taxon>
        <taxon>Chordata</taxon>
        <taxon>Craniata</taxon>
        <taxon>Vertebrata</taxon>
        <taxon>Euteleostomi</taxon>
        <taxon>Actinopterygii</taxon>
        <taxon>Neopterygii</taxon>
        <taxon>Teleostei</taxon>
        <taxon>Neoteleostei</taxon>
        <taxon>Acanthomorphata</taxon>
        <taxon>Anabantaria</taxon>
        <taxon>Anabantiformes</taxon>
        <taxon>Anabantoidei</taxon>
        <taxon>Osphronemidae</taxon>
        <taxon>Betta</taxon>
    </lineage>
</organism>
<comment type="catalytic activity">
    <reaction evidence="1">
        <text>1,2-dihexadecanoyl-sn-glycero-3-phosphate + H2O = 1,2-dihexadecanoyl-sn-glycerol + phosphate</text>
        <dbReference type="Rhea" id="RHEA:43236"/>
        <dbReference type="ChEBI" id="CHEBI:15377"/>
        <dbReference type="ChEBI" id="CHEBI:43474"/>
        <dbReference type="ChEBI" id="CHEBI:72859"/>
        <dbReference type="ChEBI" id="CHEBI:82929"/>
    </reaction>
    <physiologicalReaction direction="left-to-right" evidence="1">
        <dbReference type="Rhea" id="RHEA:43237"/>
    </physiologicalReaction>
</comment>
<dbReference type="PANTHER" id="PTHR14969:SF18">
    <property type="entry name" value="POLYISOPRENOID DIPHOSPHATE_PHOSPHATE PHOSPHOHYDROLASE PLPP6"/>
    <property type="match status" value="1"/>
</dbReference>
<comment type="catalytic activity">
    <reaction evidence="20">
        <text>(2E,6E)-farnesyl diphosphate + H2O = (2E,6E)-farnesyl phosphate + phosphate + H(+)</text>
        <dbReference type="Rhea" id="RHEA:48128"/>
        <dbReference type="ChEBI" id="CHEBI:15377"/>
        <dbReference type="ChEBI" id="CHEBI:15378"/>
        <dbReference type="ChEBI" id="CHEBI:43474"/>
        <dbReference type="ChEBI" id="CHEBI:88226"/>
        <dbReference type="ChEBI" id="CHEBI:175763"/>
    </reaction>
    <physiologicalReaction direction="left-to-right" evidence="20">
        <dbReference type="Rhea" id="RHEA:48129"/>
    </physiologicalReaction>
</comment>
<evidence type="ECO:0000256" key="4">
    <source>
        <dbReference type="ARBA" id="ARBA00008816"/>
    </source>
</evidence>
<reference evidence="26" key="1">
    <citation type="submission" date="2025-08" db="UniProtKB">
        <authorList>
            <consortium name="RefSeq"/>
        </authorList>
    </citation>
    <scope>IDENTIFICATION</scope>
</reference>
<evidence type="ECO:0000313" key="25">
    <source>
        <dbReference type="Proteomes" id="UP000515150"/>
    </source>
</evidence>
<evidence type="ECO:0000256" key="19">
    <source>
        <dbReference type="ARBA" id="ARBA00048331"/>
    </source>
</evidence>
<keyword evidence="10" id="KW-0472">Membrane</keyword>
<evidence type="ECO:0000313" key="26">
    <source>
        <dbReference type="RefSeq" id="XP_028988328.1"/>
    </source>
</evidence>
<dbReference type="EC" id="3.6.1.68" evidence="15"/>
<dbReference type="CDD" id="cd03391">
    <property type="entry name" value="PAP2_containing_2_like"/>
    <property type="match status" value="1"/>
</dbReference>
<comment type="catalytic activity">
    <reaction evidence="14">
        <text>(2E,6E,10E)-geranylgeranyl phosphate + H2O = (2E,6E,10E)-geranylgeraniol + phosphate</text>
        <dbReference type="Rhea" id="RHEA:68016"/>
        <dbReference type="ChEBI" id="CHEBI:15377"/>
        <dbReference type="ChEBI" id="CHEBI:43474"/>
        <dbReference type="ChEBI" id="CHEBI:46762"/>
        <dbReference type="ChEBI" id="CHEBI:144936"/>
    </reaction>
    <physiologicalReaction direction="left-to-right" evidence="14">
        <dbReference type="Rhea" id="RHEA:68017"/>
    </physiologicalReaction>
</comment>
<dbReference type="GO" id="GO:0006629">
    <property type="term" value="P:lipid metabolic process"/>
    <property type="evidence" value="ECO:0007669"/>
    <property type="project" value="UniProtKB-KW"/>
</dbReference>
<dbReference type="OrthoDB" id="10266771at2759"/>
<evidence type="ECO:0000256" key="11">
    <source>
        <dbReference type="ARBA" id="ARBA00023242"/>
    </source>
</evidence>
<comment type="catalytic activity">
    <reaction evidence="13">
        <text>(2E)-geranyl phosphate + H2O = (2E)-geraniol + phosphate</text>
        <dbReference type="Rhea" id="RHEA:68020"/>
        <dbReference type="ChEBI" id="CHEBI:15377"/>
        <dbReference type="ChEBI" id="CHEBI:17447"/>
        <dbReference type="ChEBI" id="CHEBI:43474"/>
        <dbReference type="ChEBI" id="CHEBI:88107"/>
    </reaction>
    <physiologicalReaction direction="left-to-right" evidence="13">
        <dbReference type="Rhea" id="RHEA:68021"/>
    </physiologicalReaction>
</comment>
<name>A0A6P7L124_BETSP</name>
<dbReference type="AlphaFoldDB" id="A0A6P7L124"/>
<dbReference type="GeneID" id="114844845"/>
<comment type="catalytic activity">
    <reaction evidence="18">
        <text>presqualene phosphate + H2O = presqualene alcohol + phosphate</text>
        <dbReference type="Rhea" id="RHEA:68024"/>
        <dbReference type="ChEBI" id="CHEBI:15377"/>
        <dbReference type="ChEBI" id="CHEBI:43474"/>
        <dbReference type="ChEBI" id="CHEBI:176803"/>
        <dbReference type="ChEBI" id="CHEBI:176962"/>
    </reaction>
    <physiologicalReaction direction="left-to-right" evidence="18">
        <dbReference type="Rhea" id="RHEA:68025"/>
    </physiologicalReaction>
</comment>
<evidence type="ECO:0000256" key="12">
    <source>
        <dbReference type="ARBA" id="ARBA00036036"/>
    </source>
</evidence>
<evidence type="ECO:0000256" key="3">
    <source>
        <dbReference type="ARBA" id="ARBA00004540"/>
    </source>
</evidence>
<comment type="catalytic activity">
    <reaction evidence="21">
        <text>(2E,6E,10E)-geranylgeranyl diphosphate + H2O = (2E,6E,10E)-geranylgeranyl phosphate + phosphate + H(+)</text>
        <dbReference type="Rhea" id="RHEA:68008"/>
        <dbReference type="ChEBI" id="CHEBI:15377"/>
        <dbReference type="ChEBI" id="CHEBI:15378"/>
        <dbReference type="ChEBI" id="CHEBI:43474"/>
        <dbReference type="ChEBI" id="CHEBI:58756"/>
        <dbReference type="ChEBI" id="CHEBI:144936"/>
    </reaction>
    <physiologicalReaction direction="left-to-right" evidence="21">
        <dbReference type="Rhea" id="RHEA:68009"/>
    </physiologicalReaction>
</comment>
<gene>
    <name evidence="26" type="primary">LOC114844845</name>
</gene>
<dbReference type="Gene3D" id="1.20.144.10">
    <property type="entry name" value="Phosphatidic acid phosphatase type 2/haloperoxidase"/>
    <property type="match status" value="1"/>
</dbReference>
<dbReference type="InterPro" id="IPR036938">
    <property type="entry name" value="PAP2/HPO_sf"/>
</dbReference>
<dbReference type="GO" id="GO:0005789">
    <property type="term" value="C:endoplasmic reticulum membrane"/>
    <property type="evidence" value="ECO:0007669"/>
    <property type="project" value="UniProtKB-SubCell"/>
</dbReference>
<evidence type="ECO:0000256" key="21">
    <source>
        <dbReference type="ARBA" id="ARBA00048595"/>
    </source>
</evidence>
<evidence type="ECO:0000256" key="9">
    <source>
        <dbReference type="ARBA" id="ARBA00023098"/>
    </source>
</evidence>
<evidence type="ECO:0000256" key="23">
    <source>
        <dbReference type="SAM" id="MobiDB-lite"/>
    </source>
</evidence>
<evidence type="ECO:0000256" key="2">
    <source>
        <dbReference type="ARBA" id="ARBA00004477"/>
    </source>
</evidence>
<evidence type="ECO:0000256" key="14">
    <source>
        <dbReference type="ARBA" id="ARBA00036255"/>
    </source>
</evidence>
<dbReference type="RefSeq" id="XP_028988328.1">
    <property type="nucleotide sequence ID" value="XM_029132495.2"/>
</dbReference>
<evidence type="ECO:0000256" key="18">
    <source>
        <dbReference type="ARBA" id="ARBA00047907"/>
    </source>
</evidence>
<dbReference type="PANTHER" id="PTHR14969">
    <property type="entry name" value="SPHINGOSINE-1-PHOSPHATE PHOSPHOHYDROLASE"/>
    <property type="match status" value="1"/>
</dbReference>
<comment type="catalytic activity">
    <reaction evidence="19">
        <text>presqualene diphosphate + H2O = presqualene phosphate + phosphate + H(+)</text>
        <dbReference type="Rhea" id="RHEA:67968"/>
        <dbReference type="ChEBI" id="CHEBI:15377"/>
        <dbReference type="ChEBI" id="CHEBI:15378"/>
        <dbReference type="ChEBI" id="CHEBI:43474"/>
        <dbReference type="ChEBI" id="CHEBI:57310"/>
        <dbReference type="ChEBI" id="CHEBI:176803"/>
    </reaction>
    <physiologicalReaction direction="left-to-right" evidence="19">
        <dbReference type="Rhea" id="RHEA:67969"/>
    </physiologicalReaction>
</comment>
<dbReference type="KEGG" id="bspl:114844845"/>
<keyword evidence="11" id="KW-0539">Nucleus</keyword>
<evidence type="ECO:0000256" key="17">
    <source>
        <dbReference type="ARBA" id="ARBA00042093"/>
    </source>
</evidence>